<keyword evidence="7" id="KW-0808">Transferase</keyword>
<evidence type="ECO:0000256" key="12">
    <source>
        <dbReference type="ARBA" id="ARBA00044727"/>
    </source>
</evidence>
<dbReference type="Proteomes" id="UP001085076">
    <property type="component" value="Miscellaneous, Linkage group lg01"/>
</dbReference>
<comment type="subcellular location">
    <subcellularLocation>
        <location evidence="1">Endoplasmic reticulum membrane</location>
        <topology evidence="1">Multi-pass membrane protein</topology>
    </subcellularLocation>
</comment>
<evidence type="ECO:0000256" key="11">
    <source>
        <dbReference type="ARBA" id="ARBA00023136"/>
    </source>
</evidence>
<dbReference type="Pfam" id="PF04922">
    <property type="entry name" value="DIE2_ALG10"/>
    <property type="match status" value="1"/>
</dbReference>
<proteinExistence type="inferred from homology"/>
<feature type="transmembrane region" description="Helical" evidence="16">
    <location>
        <begin position="613"/>
        <end position="635"/>
    </location>
</feature>
<name>A0A9D5D3G0_9LILI</name>
<evidence type="ECO:0000256" key="1">
    <source>
        <dbReference type="ARBA" id="ARBA00004477"/>
    </source>
</evidence>
<evidence type="ECO:0000256" key="8">
    <source>
        <dbReference type="ARBA" id="ARBA00022692"/>
    </source>
</evidence>
<dbReference type="PANTHER" id="PTHR12989:SF10">
    <property type="entry name" value="DOL-P-GLC:GLC(2)MAN(9)GLCNAC(2)-PP-DOL ALPHA-1,2-GLUCOSYLTRANSFERASE-RELATED"/>
    <property type="match status" value="1"/>
</dbReference>
<reference evidence="17" key="1">
    <citation type="submission" date="2021-03" db="EMBL/GenBank/DDBJ databases">
        <authorList>
            <person name="Li Z."/>
            <person name="Yang C."/>
        </authorList>
    </citation>
    <scope>NUCLEOTIDE SEQUENCE</scope>
    <source>
        <strain evidence="17">Dzin_1.0</strain>
        <tissue evidence="17">Leaf</tissue>
    </source>
</reference>
<dbReference type="GO" id="GO:0106073">
    <property type="term" value="F:dolichyl pyrophosphate Glc2Man9GlcNAc2 alpha-1,2-glucosyltransferase activity"/>
    <property type="evidence" value="ECO:0007669"/>
    <property type="project" value="UniProtKB-EC"/>
</dbReference>
<comment type="catalytic activity">
    <reaction evidence="13">
        <text>an alpha-D-Glc-(1-&gt;3)-alpha-D-Glc-(1-&gt;3)-alpha-D-Man-(1-&gt;2)-alpha-D-Man-(1-&gt;2)-alpha-D-Man-(1-&gt;3)-[alpha-D-Man-(1-&gt;2)-alpha-D-Man-(1-&gt;3)-[alpha-D-Man-(1-&gt;2)-alpha-D-Man-(1-&gt;6)]-alpha-D-Man-(1-&gt;6)]-beta-D-Man-(1-&gt;4)-beta-D-GlcNAc-(1-&gt;4)-alpha-D-GlcNAc-diphospho-di-trans,poly-cis-dolichol + a di-trans,poly-cis-dolichyl beta-D-glucosyl phosphate = a alpha-D-Glc-(1-&gt;2)-alpha-D-Glc-(1-&gt;3)-alpha-D-Glc-(1-&gt;3)-alpha-D-Man-(1-&gt;2)-alpha-D-Man-(1-&gt;2)-alpha-D-Man-(1-&gt;3)-[alpha-D-Man-(1-&gt;2)-alpha-D-Man-(1-&gt;3)-[alpha-D-Man-(1-&gt;2)-alpha-D-Man-(1-&gt;6)]-alpha-D-Man-(1-&gt;6)]-beta-D-Man-(1-&gt;4)-beta-D-GlcNAc-(1-&gt;4)-alpha-D-GlcNAc-diphospho-di-trans,poly-cis-dolichol + a di-trans,poly-cis-dolichyl phosphate + H(+)</text>
        <dbReference type="Rhea" id="RHEA:29543"/>
        <dbReference type="Rhea" id="RHEA-COMP:19498"/>
        <dbReference type="Rhea" id="RHEA-COMP:19502"/>
        <dbReference type="Rhea" id="RHEA-COMP:19512"/>
        <dbReference type="Rhea" id="RHEA-COMP:19522"/>
        <dbReference type="ChEBI" id="CHEBI:15378"/>
        <dbReference type="ChEBI" id="CHEBI:57525"/>
        <dbReference type="ChEBI" id="CHEBI:57683"/>
        <dbReference type="ChEBI" id="CHEBI:132522"/>
        <dbReference type="ChEBI" id="CHEBI:132523"/>
        <dbReference type="EC" id="2.4.1.256"/>
    </reaction>
    <physiologicalReaction direction="left-to-right" evidence="13">
        <dbReference type="Rhea" id="RHEA:29544"/>
    </physiologicalReaction>
</comment>
<evidence type="ECO:0000256" key="6">
    <source>
        <dbReference type="ARBA" id="ARBA00022676"/>
    </source>
</evidence>
<feature type="transmembrane region" description="Helical" evidence="16">
    <location>
        <begin position="423"/>
        <end position="443"/>
    </location>
</feature>
<sequence>MELLSPASPPRRAADRFAETPPRASLRSALIPTVASLSLGTGDGSERRVYVAVGKSPEKTAALLRWTFRHFRCKEVSLLQVHQPSLTIPTLLGRLPVSQANDGLVSAYRKVERGDTKRALLSYLAICYRDQVQGKIVMTEAGQIADGILDVVAKHKIHNLVMGEIPDNCFKVKGRSNLTTYIAKKAPPFCEIWFVGKGKVVWTRESGSANPCDSRNSTSFTGASSFFISPVDGKSLSLFNIQELDMEVWPNRRKELMMNIEKSKKEASIKVAKCKELESEMAEALSECRDRRKLTLEIVKELEELHSMEARPLGALAILFRQTNVVWMMFVAANGAMNYIEDFNRRDRFLQDHTNIVKESDVLTNKKRVAITSKLRRRSIESSIKDLSLSNSRVANNIINQAQGFIGDIRDVVLRLWWLKREVLTALAPFIVVVVAFLVFVIWNGSIVLGAKEAHTVTPHFVQMLYFGLTSAAALAPVHFTLKQAWILCQWLMKTKILSSLQIITALIMGLMMVHFFSIAHPYLLADNRHYPFYVWRKVIQAHWLSKYLLVPIYVYSWFSIINILGRAQKRIWILLFISTTALVVIPAPLIEFRYFTIPFYLMLLHSRLSDNLSWLVMGILYVFVNIFTMAVFLFRPFHWDHEPGTQRFIW</sequence>
<comment type="function">
    <text evidence="12">Dol-P-Glc:Glc(2)Man(9)GlcNAc(2)-PP-Dol alpha-1,2-glucosyltransferase that operates in the biosynthetic pathway of dolichol-linked oligosaccharides, the glycan precursors employed in protein asparagine (N)-glycosylation. The assembly of dolichol-linked oligosaccharides begins on the cytosolic side of the endoplasmic reticulum membrane and finishes in its lumen. The sequential addition of sugars to dolichol pyrophosphate produces dolichol-linked oligosaccharides containing fourteen sugars, including two GlcNAcs, nine mannoses and three glucoses. Once assembled, the oligosaccharide is transferred from the lipid to nascent proteins by oligosaccharyltransferases. In the lumen of the endoplasmic reticulum, adds the third and last glucose residue from dolichyl phosphate glucose (Dol-P-Glc) onto the lipid-linked oligosaccharide intermediate Glc(2)Man(9)GlcNAc(2)-PP-Dol to produce Glc(3)Man(9)GlcNAc(2)-PP-Dol.</text>
</comment>
<feature type="transmembrane region" description="Helical" evidence="16">
    <location>
        <begin position="503"/>
        <end position="524"/>
    </location>
</feature>
<evidence type="ECO:0000256" key="2">
    <source>
        <dbReference type="ARBA" id="ARBA00004922"/>
    </source>
</evidence>
<evidence type="ECO:0000256" key="15">
    <source>
        <dbReference type="SAM" id="MobiDB-lite"/>
    </source>
</evidence>
<dbReference type="PANTHER" id="PTHR12989">
    <property type="entry name" value="ALPHA-1,2-GLUCOSYLTRANSFERASE ALG10"/>
    <property type="match status" value="1"/>
</dbReference>
<keyword evidence="6" id="KW-0328">Glycosyltransferase</keyword>
<evidence type="ECO:0000256" key="9">
    <source>
        <dbReference type="ARBA" id="ARBA00022824"/>
    </source>
</evidence>
<comment type="pathway">
    <text evidence="2">Protein modification; protein glycosylation.</text>
</comment>
<dbReference type="OrthoDB" id="4769at2759"/>
<evidence type="ECO:0000313" key="18">
    <source>
        <dbReference type="Proteomes" id="UP001085076"/>
    </source>
</evidence>
<evidence type="ECO:0000256" key="16">
    <source>
        <dbReference type="SAM" id="Phobius"/>
    </source>
</evidence>
<dbReference type="EMBL" id="JAGGNH010000001">
    <property type="protein sequence ID" value="KAJ0984418.1"/>
    <property type="molecule type" value="Genomic_DNA"/>
</dbReference>
<evidence type="ECO:0000256" key="13">
    <source>
        <dbReference type="ARBA" id="ARBA00048064"/>
    </source>
</evidence>
<organism evidence="17 18">
    <name type="scientific">Dioscorea zingiberensis</name>
    <dbReference type="NCBI Taxonomy" id="325984"/>
    <lineage>
        <taxon>Eukaryota</taxon>
        <taxon>Viridiplantae</taxon>
        <taxon>Streptophyta</taxon>
        <taxon>Embryophyta</taxon>
        <taxon>Tracheophyta</taxon>
        <taxon>Spermatophyta</taxon>
        <taxon>Magnoliopsida</taxon>
        <taxon>Liliopsida</taxon>
        <taxon>Dioscoreales</taxon>
        <taxon>Dioscoreaceae</taxon>
        <taxon>Dioscorea</taxon>
    </lineage>
</organism>
<dbReference type="AlphaFoldDB" id="A0A9D5D3G0"/>
<feature type="transmembrane region" description="Helical" evidence="16">
    <location>
        <begin position="572"/>
        <end position="593"/>
    </location>
</feature>
<evidence type="ECO:0000256" key="7">
    <source>
        <dbReference type="ARBA" id="ARBA00022679"/>
    </source>
</evidence>
<evidence type="ECO:0000256" key="5">
    <source>
        <dbReference type="ARBA" id="ARBA00018512"/>
    </source>
</evidence>
<protein>
    <recommendedName>
        <fullName evidence="5">Dol-P-Glc:Glc(2)Man(9)GlcNAc(2)-PP-Dol alpha-1,2-glucosyltransferase</fullName>
        <ecNumber evidence="4">2.4.1.256</ecNumber>
    </recommendedName>
</protein>
<comment type="similarity">
    <text evidence="3">Belongs to the ALG10 glucosyltransferase family.</text>
</comment>
<feature type="transmembrane region" description="Helical" evidence="16">
    <location>
        <begin position="463"/>
        <end position="482"/>
    </location>
</feature>
<dbReference type="EC" id="2.4.1.256" evidence="4"/>
<feature type="transmembrane region" description="Helical" evidence="16">
    <location>
        <begin position="544"/>
        <end position="565"/>
    </location>
</feature>
<keyword evidence="14" id="KW-0175">Coiled coil</keyword>
<evidence type="ECO:0000256" key="4">
    <source>
        <dbReference type="ARBA" id="ARBA00011967"/>
    </source>
</evidence>
<comment type="caution">
    <text evidence="17">The sequence shown here is derived from an EMBL/GenBank/DDBJ whole genome shotgun (WGS) entry which is preliminary data.</text>
</comment>
<evidence type="ECO:0000256" key="10">
    <source>
        <dbReference type="ARBA" id="ARBA00022989"/>
    </source>
</evidence>
<keyword evidence="8 16" id="KW-0812">Transmembrane</keyword>
<dbReference type="GO" id="GO:0005789">
    <property type="term" value="C:endoplasmic reticulum membrane"/>
    <property type="evidence" value="ECO:0007669"/>
    <property type="project" value="UniProtKB-SubCell"/>
</dbReference>
<dbReference type="CDD" id="cd01989">
    <property type="entry name" value="USP_STK_Ubox_N"/>
    <property type="match status" value="1"/>
</dbReference>
<evidence type="ECO:0000313" key="17">
    <source>
        <dbReference type="EMBL" id="KAJ0984418.1"/>
    </source>
</evidence>
<evidence type="ECO:0000256" key="14">
    <source>
        <dbReference type="SAM" id="Coils"/>
    </source>
</evidence>
<dbReference type="GO" id="GO:0006488">
    <property type="term" value="P:dolichol-linked oligosaccharide biosynthetic process"/>
    <property type="evidence" value="ECO:0007669"/>
    <property type="project" value="InterPro"/>
</dbReference>
<accession>A0A9D5D3G0</accession>
<keyword evidence="10 16" id="KW-1133">Transmembrane helix</keyword>
<keyword evidence="18" id="KW-1185">Reference proteome</keyword>
<feature type="coiled-coil region" evidence="14">
    <location>
        <begin position="260"/>
        <end position="311"/>
    </location>
</feature>
<keyword evidence="11 16" id="KW-0472">Membrane</keyword>
<reference evidence="17" key="2">
    <citation type="journal article" date="2022" name="Hortic Res">
        <title>The genome of Dioscorea zingiberensis sheds light on the biosynthesis, origin and evolution of the medicinally important diosgenin saponins.</title>
        <authorList>
            <person name="Li Y."/>
            <person name="Tan C."/>
            <person name="Li Z."/>
            <person name="Guo J."/>
            <person name="Li S."/>
            <person name="Chen X."/>
            <person name="Wang C."/>
            <person name="Dai X."/>
            <person name="Yang H."/>
            <person name="Song W."/>
            <person name="Hou L."/>
            <person name="Xu J."/>
            <person name="Tong Z."/>
            <person name="Xu A."/>
            <person name="Yuan X."/>
            <person name="Wang W."/>
            <person name="Yang Q."/>
            <person name="Chen L."/>
            <person name="Sun Z."/>
            <person name="Wang K."/>
            <person name="Pan B."/>
            <person name="Chen J."/>
            <person name="Bao Y."/>
            <person name="Liu F."/>
            <person name="Qi X."/>
            <person name="Gang D.R."/>
            <person name="Wen J."/>
            <person name="Li J."/>
        </authorList>
    </citation>
    <scope>NUCLEOTIDE SEQUENCE</scope>
    <source>
        <strain evidence="17">Dzin_1.0</strain>
    </source>
</reference>
<feature type="region of interest" description="Disordered" evidence="15">
    <location>
        <begin position="1"/>
        <end position="21"/>
    </location>
</feature>
<gene>
    <name evidence="17" type="ORF">J5N97_002774</name>
</gene>
<keyword evidence="9" id="KW-0256">Endoplasmic reticulum</keyword>
<evidence type="ECO:0000256" key="3">
    <source>
        <dbReference type="ARBA" id="ARBA00010600"/>
    </source>
</evidence>
<dbReference type="InterPro" id="IPR016900">
    <property type="entry name" value="Alg10"/>
</dbReference>